<comment type="similarity">
    <text evidence="5">Belongs to the HrcA family.</text>
</comment>
<feature type="coiled-coil region" evidence="6">
    <location>
        <begin position="263"/>
        <end position="290"/>
    </location>
</feature>
<evidence type="ECO:0000313" key="8">
    <source>
        <dbReference type="EMBL" id="MBF1283899.1"/>
    </source>
</evidence>
<feature type="domain" description="Heat-inducible transcription repressor HrcA C-terminal" evidence="7">
    <location>
        <begin position="114"/>
        <end position="335"/>
    </location>
</feature>
<reference evidence="8" key="1">
    <citation type="submission" date="2020-04" db="EMBL/GenBank/DDBJ databases">
        <title>Deep metagenomics examines the oral microbiome during advanced dental caries in children, revealing novel taxa and co-occurrences with host molecules.</title>
        <authorList>
            <person name="Baker J.L."/>
            <person name="Morton J.T."/>
            <person name="Dinis M."/>
            <person name="Alvarez R."/>
            <person name="Tran N.C."/>
            <person name="Knight R."/>
            <person name="Edlund A."/>
        </authorList>
    </citation>
    <scope>NUCLEOTIDE SEQUENCE</scope>
    <source>
        <strain evidence="8">JCVI_24_bin.2</strain>
    </source>
</reference>
<evidence type="ECO:0000256" key="3">
    <source>
        <dbReference type="ARBA" id="ARBA00023016"/>
    </source>
</evidence>
<keyword evidence="6" id="KW-0175">Coiled coil</keyword>
<evidence type="ECO:0000256" key="5">
    <source>
        <dbReference type="HAMAP-Rule" id="MF_00081"/>
    </source>
</evidence>
<evidence type="ECO:0000256" key="2">
    <source>
        <dbReference type="ARBA" id="ARBA00023015"/>
    </source>
</evidence>
<dbReference type="SUPFAM" id="SSF55781">
    <property type="entry name" value="GAF domain-like"/>
    <property type="match status" value="1"/>
</dbReference>
<dbReference type="SUPFAM" id="SSF46785">
    <property type="entry name" value="Winged helix' DNA-binding domain"/>
    <property type="match status" value="1"/>
</dbReference>
<dbReference type="RefSeq" id="WP_314730607.1">
    <property type="nucleotide sequence ID" value="NZ_CAUSUX010000049.1"/>
</dbReference>
<dbReference type="NCBIfam" id="TIGR00331">
    <property type="entry name" value="hrcA"/>
    <property type="match status" value="1"/>
</dbReference>
<evidence type="ECO:0000256" key="6">
    <source>
        <dbReference type="SAM" id="Coils"/>
    </source>
</evidence>
<comment type="caution">
    <text evidence="8">The sequence shown here is derived from an EMBL/GenBank/DDBJ whole genome shotgun (WGS) entry which is preliminary data.</text>
</comment>
<name>A0A930DPX3_9FIRM</name>
<keyword evidence="3 5" id="KW-0346">Stress response</keyword>
<evidence type="ECO:0000256" key="1">
    <source>
        <dbReference type="ARBA" id="ARBA00022491"/>
    </source>
</evidence>
<dbReference type="AlphaFoldDB" id="A0A930DPX3"/>
<dbReference type="PANTHER" id="PTHR34824">
    <property type="entry name" value="HEAT-INDUCIBLE TRANSCRIPTION REPRESSOR HRCA"/>
    <property type="match status" value="1"/>
</dbReference>
<dbReference type="InterPro" id="IPR023120">
    <property type="entry name" value="WHTH_transcript_rep_HrcA_IDD"/>
</dbReference>
<dbReference type="EMBL" id="JABZRD010000286">
    <property type="protein sequence ID" value="MBF1283899.1"/>
    <property type="molecule type" value="Genomic_DNA"/>
</dbReference>
<keyword evidence="1 5" id="KW-0678">Repressor</keyword>
<dbReference type="HAMAP" id="MF_00081">
    <property type="entry name" value="HrcA"/>
    <property type="match status" value="1"/>
</dbReference>
<dbReference type="InterPro" id="IPR036388">
    <property type="entry name" value="WH-like_DNA-bd_sf"/>
</dbReference>
<dbReference type="PANTHER" id="PTHR34824:SF1">
    <property type="entry name" value="HEAT-INDUCIBLE TRANSCRIPTION REPRESSOR HRCA"/>
    <property type="match status" value="1"/>
</dbReference>
<dbReference type="PIRSF" id="PIRSF005485">
    <property type="entry name" value="HrcA"/>
    <property type="match status" value="1"/>
</dbReference>
<evidence type="ECO:0000256" key="4">
    <source>
        <dbReference type="ARBA" id="ARBA00023163"/>
    </source>
</evidence>
<comment type="function">
    <text evidence="5">Negative regulator of class I heat shock genes (grpE-dnaK-dnaJ and groELS operons). Prevents heat-shock induction of these operons.</text>
</comment>
<dbReference type="InterPro" id="IPR036390">
    <property type="entry name" value="WH_DNA-bd_sf"/>
</dbReference>
<dbReference type="Pfam" id="PF01628">
    <property type="entry name" value="HrcA"/>
    <property type="match status" value="1"/>
</dbReference>
<dbReference type="GO" id="GO:0045892">
    <property type="term" value="P:negative regulation of DNA-templated transcription"/>
    <property type="evidence" value="ECO:0007669"/>
    <property type="project" value="UniProtKB-UniRule"/>
</dbReference>
<gene>
    <name evidence="5 8" type="primary">hrcA</name>
    <name evidence="8" type="ORF">HXM93_05125</name>
</gene>
<dbReference type="Gene3D" id="3.30.390.60">
    <property type="entry name" value="Heat-inducible transcription repressor hrca homolog, domain 3"/>
    <property type="match status" value="1"/>
</dbReference>
<protein>
    <recommendedName>
        <fullName evidence="5">Heat-inducible transcription repressor HrcA</fullName>
    </recommendedName>
</protein>
<accession>A0A930DPX3</accession>
<organism evidence="8 9">
    <name type="scientific">Oribacterium parvum</name>
    <dbReference type="NCBI Taxonomy" id="1501329"/>
    <lineage>
        <taxon>Bacteria</taxon>
        <taxon>Bacillati</taxon>
        <taxon>Bacillota</taxon>
        <taxon>Clostridia</taxon>
        <taxon>Lachnospirales</taxon>
        <taxon>Lachnospiraceae</taxon>
        <taxon>Oribacterium</taxon>
    </lineage>
</organism>
<keyword evidence="4 5" id="KW-0804">Transcription</keyword>
<evidence type="ECO:0000259" key="7">
    <source>
        <dbReference type="Pfam" id="PF01628"/>
    </source>
</evidence>
<proteinExistence type="inferred from homology"/>
<dbReference type="Gene3D" id="3.30.450.40">
    <property type="match status" value="1"/>
</dbReference>
<sequence length="351" mass="39560">MSANKSEKKEGGFVDQRKLIILTTIIKNYLETGEPVGSRTISKYSGLNLSSATIRNEMSDLEEMGYILQPHTSAGRVPSDKGYRFYVDQLMAKQERDLSDVRSSMFDRIEKLESALQSLVRNIASDTHYTALVSGPRMEKNRIKFLQISLVEKGKLLFLLMFEGNIIKTMTVDVDEDLEQNAILSVNLLLNDILGGQSVEEITKEDIRALVDRSQHKKTMETLLRSLESMLRTDEQDVEIYTSGATNIFKYPELMDSENASKLIFALESKEELAGLLQEAEEQKEDRSIQVYIGKESPLQDMADCALVTAKYQLGNGMHGTIGVIGPKRMDYEKVLDTLSRLIQQMGNIPL</sequence>
<dbReference type="InterPro" id="IPR002571">
    <property type="entry name" value="HrcA"/>
</dbReference>
<dbReference type="InterPro" id="IPR029016">
    <property type="entry name" value="GAF-like_dom_sf"/>
</dbReference>
<dbReference type="Gene3D" id="1.10.10.10">
    <property type="entry name" value="Winged helix-like DNA-binding domain superfamily/Winged helix DNA-binding domain"/>
    <property type="match status" value="1"/>
</dbReference>
<dbReference type="InterPro" id="IPR021153">
    <property type="entry name" value="HrcA_C"/>
</dbReference>
<evidence type="ECO:0000313" key="9">
    <source>
        <dbReference type="Proteomes" id="UP000709351"/>
    </source>
</evidence>
<dbReference type="GO" id="GO:0003677">
    <property type="term" value="F:DNA binding"/>
    <property type="evidence" value="ECO:0007669"/>
    <property type="project" value="InterPro"/>
</dbReference>
<keyword evidence="2 5" id="KW-0805">Transcription regulation</keyword>
<dbReference type="Proteomes" id="UP000709351">
    <property type="component" value="Unassembled WGS sequence"/>
</dbReference>